<dbReference type="Gene3D" id="3.30.450.150">
    <property type="entry name" value="Haem-degrading domain"/>
    <property type="match status" value="1"/>
</dbReference>
<dbReference type="Proteomes" id="UP001589865">
    <property type="component" value="Unassembled WGS sequence"/>
</dbReference>
<dbReference type="InterPro" id="IPR052517">
    <property type="entry name" value="GlcG_carb_metab_protein"/>
</dbReference>
<evidence type="ECO:0000256" key="1">
    <source>
        <dbReference type="SAM" id="SignalP"/>
    </source>
</evidence>
<proteinExistence type="predicted"/>
<dbReference type="Pfam" id="PF03928">
    <property type="entry name" value="HbpS-like"/>
    <property type="match status" value="1"/>
</dbReference>
<dbReference type="PANTHER" id="PTHR34309:SF1">
    <property type="entry name" value="PROTEIN GLCG"/>
    <property type="match status" value="1"/>
</dbReference>
<dbReference type="PANTHER" id="PTHR34309">
    <property type="entry name" value="SLR1406 PROTEIN"/>
    <property type="match status" value="1"/>
</dbReference>
<evidence type="ECO:0000313" key="3">
    <source>
        <dbReference type="Proteomes" id="UP001589865"/>
    </source>
</evidence>
<name>A0ABV6JWU9_9PROT</name>
<organism evidence="2 3">
    <name type="scientific">Roseomonas elaeocarpi</name>
    <dbReference type="NCBI Taxonomy" id="907779"/>
    <lineage>
        <taxon>Bacteria</taxon>
        <taxon>Pseudomonadati</taxon>
        <taxon>Pseudomonadota</taxon>
        <taxon>Alphaproteobacteria</taxon>
        <taxon>Acetobacterales</taxon>
        <taxon>Roseomonadaceae</taxon>
        <taxon>Roseomonas</taxon>
    </lineage>
</organism>
<protein>
    <submittedName>
        <fullName evidence="2">Heme-binding protein</fullName>
    </submittedName>
</protein>
<keyword evidence="1" id="KW-0732">Signal</keyword>
<accession>A0ABV6JWU9</accession>
<dbReference type="SUPFAM" id="SSF143744">
    <property type="entry name" value="GlcG-like"/>
    <property type="match status" value="1"/>
</dbReference>
<reference evidence="2 3" key="1">
    <citation type="submission" date="2024-09" db="EMBL/GenBank/DDBJ databases">
        <authorList>
            <person name="Sun Q."/>
            <person name="Mori K."/>
        </authorList>
    </citation>
    <scope>NUCLEOTIDE SEQUENCE [LARGE SCALE GENOMIC DNA]</scope>
    <source>
        <strain evidence="2 3">TBRC 5777</strain>
    </source>
</reference>
<sequence>MHRPAALAAALFLLPGTALRAAELPRQPVLTLEAARTVLAAAEKEARANNWAGSIAVADAGGALLAMVRLDGGAPASAEIAPGKARTAALFRRPTAAFEDAINGPRAAAITSGFNMMAGGLPLVVDGQVVGAIGVSVDTPQHDVALAEKGRAALPE</sequence>
<comment type="caution">
    <text evidence="2">The sequence shown here is derived from an EMBL/GenBank/DDBJ whole genome shotgun (WGS) entry which is preliminary data.</text>
</comment>
<dbReference type="InterPro" id="IPR038084">
    <property type="entry name" value="PduO/GlcC-like_sf"/>
</dbReference>
<gene>
    <name evidence="2" type="ORF">ACFFGY_12365</name>
</gene>
<keyword evidence="3" id="KW-1185">Reference proteome</keyword>
<dbReference type="RefSeq" id="WP_377044799.1">
    <property type="nucleotide sequence ID" value="NZ_JBHLUN010000008.1"/>
</dbReference>
<evidence type="ECO:0000313" key="2">
    <source>
        <dbReference type="EMBL" id="MFC0409048.1"/>
    </source>
</evidence>
<feature type="chain" id="PRO_5046240747" evidence="1">
    <location>
        <begin position="21"/>
        <end position="156"/>
    </location>
</feature>
<dbReference type="EMBL" id="JBHLUN010000008">
    <property type="protein sequence ID" value="MFC0409048.1"/>
    <property type="molecule type" value="Genomic_DNA"/>
</dbReference>
<dbReference type="InterPro" id="IPR005624">
    <property type="entry name" value="PduO/GlcC-like"/>
</dbReference>
<feature type="signal peptide" evidence="1">
    <location>
        <begin position="1"/>
        <end position="20"/>
    </location>
</feature>